<gene>
    <name evidence="1" type="ORF">SDC9_36993</name>
</gene>
<dbReference type="EMBL" id="VSSQ01000316">
    <property type="protein sequence ID" value="MPL90935.1"/>
    <property type="molecule type" value="Genomic_DNA"/>
</dbReference>
<dbReference type="AlphaFoldDB" id="A0A644VI73"/>
<sequence length="277" mass="31635">MTTAIQKSPAICPALDNVEKEFVTAMLTVPIPKMGQDELFRGILQTVNRSYLELGQMPAGTTTAERDKSLAAITNLIIIDIKEYFPRLTLDEFNLAVRRGLRFEYGKYYGFNVLSVHKFIESFLACEEREMALSKQQRYLQEAKDRETEPLSVEQKWEIMKHGILSQFEAYKSTKVLRDYGNASYDFFDKAGVIQLSNEEKKQIFKEAEERIKNEALTKSGSDLFMTLVGKKFNTHDKKAAAVSMAKQISLAKFYDSDPDIPGLLKSEKLFKAFCDE</sequence>
<proteinExistence type="predicted"/>
<protein>
    <submittedName>
        <fullName evidence="1">Uncharacterized protein</fullName>
    </submittedName>
</protein>
<comment type="caution">
    <text evidence="1">The sequence shown here is derived from an EMBL/GenBank/DDBJ whole genome shotgun (WGS) entry which is preliminary data.</text>
</comment>
<reference evidence="1" key="1">
    <citation type="submission" date="2019-08" db="EMBL/GenBank/DDBJ databases">
        <authorList>
            <person name="Kucharzyk K."/>
            <person name="Murdoch R.W."/>
            <person name="Higgins S."/>
            <person name="Loffler F."/>
        </authorList>
    </citation>
    <scope>NUCLEOTIDE SEQUENCE</scope>
</reference>
<accession>A0A644VI73</accession>
<name>A0A644VI73_9ZZZZ</name>
<evidence type="ECO:0000313" key="1">
    <source>
        <dbReference type="EMBL" id="MPL90935.1"/>
    </source>
</evidence>
<organism evidence="1">
    <name type="scientific">bioreactor metagenome</name>
    <dbReference type="NCBI Taxonomy" id="1076179"/>
    <lineage>
        <taxon>unclassified sequences</taxon>
        <taxon>metagenomes</taxon>
        <taxon>ecological metagenomes</taxon>
    </lineage>
</organism>